<evidence type="ECO:0000313" key="2">
    <source>
        <dbReference type="EMBL" id="MDV2883753.1"/>
    </source>
</evidence>
<proteinExistence type="predicted"/>
<evidence type="ECO:0000313" key="3">
    <source>
        <dbReference type="Proteomes" id="UP001285636"/>
    </source>
</evidence>
<reference evidence="2" key="1">
    <citation type="submission" date="2023-10" db="EMBL/GenBank/DDBJ databases">
        <title>Screening of Alkalihalophilus pseudofirmusBZ-TG-HK211 and Its Alleviation of Salt Stress on Rapeseed Growth.</title>
        <authorList>
            <person name="Zhao B."/>
            <person name="Guo T."/>
        </authorList>
    </citation>
    <scope>NUCLEOTIDE SEQUENCE</scope>
    <source>
        <strain evidence="2">BZ-TG-HK211</strain>
    </source>
</reference>
<gene>
    <name evidence="2" type="ORF">RYX45_01070</name>
</gene>
<sequence>MTVIYILGIVIIMLIGINILSALLPAILGNHFISFFGRSYTKHPESSFDKGLNIVFYLMHGIPYFFYIHFMKKNSYWRARFIFGVWTIFFIIVCIIVVILLSLFLELLGFS</sequence>
<dbReference type="EMBL" id="JAWJAY010000001">
    <property type="protein sequence ID" value="MDV2883753.1"/>
    <property type="molecule type" value="Genomic_DNA"/>
</dbReference>
<comment type="caution">
    <text evidence="2">The sequence shown here is derived from an EMBL/GenBank/DDBJ whole genome shotgun (WGS) entry which is preliminary data.</text>
</comment>
<protein>
    <submittedName>
        <fullName evidence="2">Uncharacterized protein</fullName>
    </submittedName>
</protein>
<feature type="transmembrane region" description="Helical" evidence="1">
    <location>
        <begin position="7"/>
        <end position="32"/>
    </location>
</feature>
<organism evidence="2 3">
    <name type="scientific">Alkalihalophilus pseudofirmus</name>
    <name type="common">Bacillus pseudofirmus</name>
    <dbReference type="NCBI Taxonomy" id="79885"/>
    <lineage>
        <taxon>Bacteria</taxon>
        <taxon>Bacillati</taxon>
        <taxon>Bacillota</taxon>
        <taxon>Bacilli</taxon>
        <taxon>Bacillales</taxon>
        <taxon>Bacillaceae</taxon>
        <taxon>Alkalihalophilus</taxon>
    </lineage>
</organism>
<dbReference type="Proteomes" id="UP001285636">
    <property type="component" value="Unassembled WGS sequence"/>
</dbReference>
<name>A0AAJ2KXU8_ALKPS</name>
<keyword evidence="1" id="KW-1133">Transmembrane helix</keyword>
<accession>A0AAJ2KXU8</accession>
<feature type="transmembrane region" description="Helical" evidence="1">
    <location>
        <begin position="52"/>
        <end position="70"/>
    </location>
</feature>
<feature type="transmembrane region" description="Helical" evidence="1">
    <location>
        <begin position="82"/>
        <end position="105"/>
    </location>
</feature>
<keyword evidence="1" id="KW-0472">Membrane</keyword>
<dbReference type="AlphaFoldDB" id="A0AAJ2KXU8"/>
<keyword evidence="1" id="KW-0812">Transmembrane</keyword>
<evidence type="ECO:0000256" key="1">
    <source>
        <dbReference type="SAM" id="Phobius"/>
    </source>
</evidence>
<dbReference type="RefSeq" id="WP_289236036.1">
    <property type="nucleotide sequence ID" value="NZ_CP117835.1"/>
</dbReference>